<gene>
    <name evidence="1" type="ORF">HNQ72_006116</name>
</gene>
<protein>
    <submittedName>
        <fullName evidence="1">Uncharacterized protein</fullName>
    </submittedName>
</protein>
<keyword evidence="2" id="KW-1185">Reference proteome</keyword>
<comment type="caution">
    <text evidence="1">The sequence shown here is derived from an EMBL/GenBank/DDBJ whole genome shotgun (WGS) entry which is preliminary data.</text>
</comment>
<sequence>MGLTPPSLGKTVPGAAAGTVQDEVPLIHECLEMILNGVT</sequence>
<dbReference type="Proteomes" id="UP000547879">
    <property type="component" value="Unassembled WGS sequence"/>
</dbReference>
<name>A0A7W9YCX1_9HYPH</name>
<dbReference type="EMBL" id="JACHEG010000017">
    <property type="protein sequence ID" value="MBB6166265.1"/>
    <property type="molecule type" value="Genomic_DNA"/>
</dbReference>
<dbReference type="AlphaFoldDB" id="A0A7W9YCX1"/>
<organism evidence="1 2">
    <name type="scientific">Rhizobium wenxiniae</name>
    <dbReference type="NCBI Taxonomy" id="1737357"/>
    <lineage>
        <taxon>Bacteria</taxon>
        <taxon>Pseudomonadati</taxon>
        <taxon>Pseudomonadota</taxon>
        <taxon>Alphaproteobacteria</taxon>
        <taxon>Hyphomicrobiales</taxon>
        <taxon>Rhizobiaceae</taxon>
        <taxon>Rhizobium/Agrobacterium group</taxon>
        <taxon>Rhizobium</taxon>
    </lineage>
</organism>
<accession>A0A7W9YCX1</accession>
<reference evidence="1 2" key="1">
    <citation type="submission" date="2020-08" db="EMBL/GenBank/DDBJ databases">
        <title>Genomic Encyclopedia of Type Strains, Phase IV (KMG-IV): sequencing the most valuable type-strain genomes for metagenomic binning, comparative biology and taxonomic classification.</title>
        <authorList>
            <person name="Goeker M."/>
        </authorList>
    </citation>
    <scope>NUCLEOTIDE SEQUENCE [LARGE SCALE GENOMIC DNA]</scope>
    <source>
        <strain evidence="1 2">DSM 100734</strain>
    </source>
</reference>
<feature type="non-terminal residue" evidence="1">
    <location>
        <position position="39"/>
    </location>
</feature>
<evidence type="ECO:0000313" key="2">
    <source>
        <dbReference type="Proteomes" id="UP000547879"/>
    </source>
</evidence>
<proteinExistence type="predicted"/>
<evidence type="ECO:0000313" key="1">
    <source>
        <dbReference type="EMBL" id="MBB6166265.1"/>
    </source>
</evidence>